<evidence type="ECO:0000256" key="5">
    <source>
        <dbReference type="ARBA" id="ARBA00022617"/>
    </source>
</evidence>
<evidence type="ECO:0000256" key="10">
    <source>
        <dbReference type="ARBA" id="ARBA00023004"/>
    </source>
</evidence>
<evidence type="ECO:0000256" key="9">
    <source>
        <dbReference type="ARBA" id="ARBA00023002"/>
    </source>
</evidence>
<gene>
    <name evidence="15" type="primary">LOC108564887</name>
</gene>
<evidence type="ECO:0000256" key="13">
    <source>
        <dbReference type="RuleBase" id="RU000461"/>
    </source>
</evidence>
<keyword evidence="5 13" id="KW-0349">Heme</keyword>
<keyword evidence="8" id="KW-0492">Microsome</keyword>
<dbReference type="InterPro" id="IPR001128">
    <property type="entry name" value="Cyt_P450"/>
</dbReference>
<evidence type="ECO:0000256" key="12">
    <source>
        <dbReference type="ARBA" id="ARBA00023136"/>
    </source>
</evidence>
<dbReference type="CDD" id="cd11056">
    <property type="entry name" value="CYP6-like"/>
    <property type="match status" value="1"/>
</dbReference>
<dbReference type="Pfam" id="PF00067">
    <property type="entry name" value="p450"/>
    <property type="match status" value="1"/>
</dbReference>
<keyword evidence="11 13" id="KW-0503">Monooxygenase</keyword>
<evidence type="ECO:0000256" key="8">
    <source>
        <dbReference type="ARBA" id="ARBA00022848"/>
    </source>
</evidence>
<accession>A0ABM1MYC5</accession>
<dbReference type="InterPro" id="IPR036396">
    <property type="entry name" value="Cyt_P450_sf"/>
</dbReference>
<evidence type="ECO:0000256" key="7">
    <source>
        <dbReference type="ARBA" id="ARBA00022824"/>
    </source>
</evidence>
<keyword evidence="10 13" id="KW-0408">Iron</keyword>
<reference evidence="15" key="1">
    <citation type="submission" date="2025-08" db="UniProtKB">
        <authorList>
            <consortium name="RefSeq"/>
        </authorList>
    </citation>
    <scope>IDENTIFICATION</scope>
    <source>
        <tissue evidence="15">Whole Larva</tissue>
    </source>
</reference>
<comment type="subcellular location">
    <subcellularLocation>
        <location evidence="3">Endoplasmic reticulum membrane</location>
        <topology evidence="3">Peripheral membrane protein</topology>
    </subcellularLocation>
    <subcellularLocation>
        <location evidence="2">Microsome membrane</location>
        <topology evidence="2">Peripheral membrane protein</topology>
    </subcellularLocation>
</comment>
<dbReference type="Proteomes" id="UP000695000">
    <property type="component" value="Unplaced"/>
</dbReference>
<dbReference type="PRINTS" id="PR00385">
    <property type="entry name" value="P450"/>
</dbReference>
<dbReference type="RefSeq" id="XP_017779575.1">
    <property type="nucleotide sequence ID" value="XM_017924086.1"/>
</dbReference>
<keyword evidence="12" id="KW-0472">Membrane</keyword>
<organism evidence="14 15">
    <name type="scientific">Nicrophorus vespilloides</name>
    <name type="common">Boreal carrion beetle</name>
    <dbReference type="NCBI Taxonomy" id="110193"/>
    <lineage>
        <taxon>Eukaryota</taxon>
        <taxon>Metazoa</taxon>
        <taxon>Ecdysozoa</taxon>
        <taxon>Arthropoda</taxon>
        <taxon>Hexapoda</taxon>
        <taxon>Insecta</taxon>
        <taxon>Pterygota</taxon>
        <taxon>Neoptera</taxon>
        <taxon>Endopterygota</taxon>
        <taxon>Coleoptera</taxon>
        <taxon>Polyphaga</taxon>
        <taxon>Staphyliniformia</taxon>
        <taxon>Silphidae</taxon>
        <taxon>Nicrophorinae</taxon>
        <taxon>Nicrophorus</taxon>
    </lineage>
</organism>
<dbReference type="PROSITE" id="PS00086">
    <property type="entry name" value="CYTOCHROME_P450"/>
    <property type="match status" value="1"/>
</dbReference>
<comment type="similarity">
    <text evidence="4 13">Belongs to the cytochrome P450 family.</text>
</comment>
<keyword evidence="14" id="KW-1185">Reference proteome</keyword>
<proteinExistence type="inferred from homology"/>
<dbReference type="InterPro" id="IPR002401">
    <property type="entry name" value="Cyt_P450_E_grp-I"/>
</dbReference>
<comment type="cofactor">
    <cofactor evidence="1">
        <name>heme</name>
        <dbReference type="ChEBI" id="CHEBI:30413"/>
    </cofactor>
</comment>
<dbReference type="PRINTS" id="PR00463">
    <property type="entry name" value="EP450I"/>
</dbReference>
<evidence type="ECO:0000313" key="15">
    <source>
        <dbReference type="RefSeq" id="XP_017779575.1"/>
    </source>
</evidence>
<dbReference type="Gene3D" id="1.10.630.10">
    <property type="entry name" value="Cytochrome P450"/>
    <property type="match status" value="1"/>
</dbReference>
<dbReference type="GeneID" id="108564887"/>
<evidence type="ECO:0000256" key="1">
    <source>
        <dbReference type="ARBA" id="ARBA00001971"/>
    </source>
</evidence>
<name>A0ABM1MYC5_NICVS</name>
<dbReference type="SUPFAM" id="SSF48264">
    <property type="entry name" value="Cytochrome P450"/>
    <property type="match status" value="1"/>
</dbReference>
<evidence type="ECO:0000256" key="3">
    <source>
        <dbReference type="ARBA" id="ARBA00004406"/>
    </source>
</evidence>
<dbReference type="InterPro" id="IPR050476">
    <property type="entry name" value="Insect_CytP450_Detox"/>
</dbReference>
<dbReference type="PANTHER" id="PTHR24292:SF45">
    <property type="entry name" value="CYTOCHROME P450 6G1-RELATED"/>
    <property type="match status" value="1"/>
</dbReference>
<dbReference type="PANTHER" id="PTHR24292">
    <property type="entry name" value="CYTOCHROME P450"/>
    <property type="match status" value="1"/>
</dbReference>
<sequence length="491" mass="57008">MIALLIPVVLLLLYWYFARIFRYWKTRNVPYIEPVFPFGNFKNVALMRESIGVFVANMYKSSKEDFIGIWVLTTPSLIFRSPELLKHILVKDFNYFYDRPVLAEEDVDFIGANMLFFQKNPEWKAVRSKIGAVFSLSKLRGMVTIVDKIGEDMMKYLKKSGNDFEMNSRELCAKLTTDVIVSCGFGINANCFEDEKSPFREAGKKLFDLTLFNCLRVICYFLVPSIARLFKISFFDPKGVNFLRRVFWQAIDEREESKISRHDLIDILINLRQSESIPNFVGDKLAAQSIQFYAAGFETTSTGFSFSLYQIALHPDIQEKLRDEIHQFYNEHHEFTYDNIKSLTYLDKVFSETLRMHPGLPFLNRMTMNDYTIPETKHVIEKGTPIYISVLGLHFDPEYYPDPEIFDPERFSEENIKSRPEYAYLPFGNGPRNCIGARFAVMVTKICVAKILLQYKIEACEATPKKIEYDPNSFLAAPKGALTLRFIKINN</sequence>
<evidence type="ECO:0000313" key="14">
    <source>
        <dbReference type="Proteomes" id="UP000695000"/>
    </source>
</evidence>
<evidence type="ECO:0000256" key="11">
    <source>
        <dbReference type="ARBA" id="ARBA00023033"/>
    </source>
</evidence>
<protein>
    <submittedName>
        <fullName evidence="15">Cytochrome P450 6k1-like</fullName>
    </submittedName>
</protein>
<keyword evidence="9 13" id="KW-0560">Oxidoreductase</keyword>
<keyword evidence="7" id="KW-0256">Endoplasmic reticulum</keyword>
<evidence type="ECO:0000256" key="6">
    <source>
        <dbReference type="ARBA" id="ARBA00022723"/>
    </source>
</evidence>
<dbReference type="InterPro" id="IPR017972">
    <property type="entry name" value="Cyt_P450_CS"/>
</dbReference>
<evidence type="ECO:0000256" key="2">
    <source>
        <dbReference type="ARBA" id="ARBA00004174"/>
    </source>
</evidence>
<keyword evidence="6 13" id="KW-0479">Metal-binding</keyword>
<evidence type="ECO:0000256" key="4">
    <source>
        <dbReference type="ARBA" id="ARBA00010617"/>
    </source>
</evidence>